<keyword evidence="3" id="KW-1185">Reference proteome</keyword>
<keyword evidence="1" id="KW-0812">Transmembrane</keyword>
<evidence type="ECO:0000313" key="2">
    <source>
        <dbReference type="EMBL" id="GAA0879646.1"/>
    </source>
</evidence>
<accession>A0ABN1N251</accession>
<feature type="transmembrane region" description="Helical" evidence="1">
    <location>
        <begin position="140"/>
        <end position="159"/>
    </location>
</feature>
<dbReference type="Proteomes" id="UP001500469">
    <property type="component" value="Unassembled WGS sequence"/>
</dbReference>
<protein>
    <submittedName>
        <fullName evidence="2">Uncharacterized protein</fullName>
    </submittedName>
</protein>
<dbReference type="RefSeq" id="WP_343852281.1">
    <property type="nucleotide sequence ID" value="NZ_BAAAFI010000027.1"/>
</dbReference>
<dbReference type="EMBL" id="BAAAFI010000027">
    <property type="protein sequence ID" value="GAA0879646.1"/>
    <property type="molecule type" value="Genomic_DNA"/>
</dbReference>
<evidence type="ECO:0000256" key="1">
    <source>
        <dbReference type="SAM" id="Phobius"/>
    </source>
</evidence>
<keyword evidence="1" id="KW-1133">Transmembrane helix</keyword>
<name>A0ABN1N251_9BACT</name>
<proteinExistence type="predicted"/>
<keyword evidence="1" id="KW-0472">Membrane</keyword>
<gene>
    <name evidence="2" type="ORF">GCM10009119_26150</name>
</gene>
<reference evidence="2 3" key="1">
    <citation type="journal article" date="2019" name="Int. J. Syst. Evol. Microbiol.">
        <title>The Global Catalogue of Microorganisms (GCM) 10K type strain sequencing project: providing services to taxonomists for standard genome sequencing and annotation.</title>
        <authorList>
            <consortium name="The Broad Institute Genomics Platform"/>
            <consortium name="The Broad Institute Genome Sequencing Center for Infectious Disease"/>
            <person name="Wu L."/>
            <person name="Ma J."/>
        </authorList>
    </citation>
    <scope>NUCLEOTIDE SEQUENCE [LARGE SCALE GENOMIC DNA]</scope>
    <source>
        <strain evidence="2 3">JCM 16112</strain>
    </source>
</reference>
<feature type="transmembrane region" description="Helical" evidence="1">
    <location>
        <begin position="98"/>
        <end position="120"/>
    </location>
</feature>
<evidence type="ECO:0000313" key="3">
    <source>
        <dbReference type="Proteomes" id="UP001500469"/>
    </source>
</evidence>
<sequence>MKLLFQFLSKWGNLLLLFCLFLLFNILLSSFLPKEYVLDLMFAYSSEEAYAALGHLNPSQIHRYKIGIWILDMPYLGIYCLLFSGLMIQIWKNHTTAWLPVAVAAMDLFENLSVLRILGLYPRQNEIWTAIASFFSTSKWVLVGVLIFALVFGLIFSVFSKRNFFEKSTEARI</sequence>
<comment type="caution">
    <text evidence="2">The sequence shown here is derived from an EMBL/GenBank/DDBJ whole genome shotgun (WGS) entry which is preliminary data.</text>
</comment>
<feature type="transmembrane region" description="Helical" evidence="1">
    <location>
        <begin position="66"/>
        <end position="86"/>
    </location>
</feature>
<organism evidence="2 3">
    <name type="scientific">Algoriphagus jejuensis</name>
    <dbReference type="NCBI Taxonomy" id="419934"/>
    <lineage>
        <taxon>Bacteria</taxon>
        <taxon>Pseudomonadati</taxon>
        <taxon>Bacteroidota</taxon>
        <taxon>Cytophagia</taxon>
        <taxon>Cytophagales</taxon>
        <taxon>Cyclobacteriaceae</taxon>
        <taxon>Algoriphagus</taxon>
    </lineage>
</organism>